<feature type="compositionally biased region" description="Basic residues" evidence="2">
    <location>
        <begin position="332"/>
        <end position="341"/>
    </location>
</feature>
<evidence type="ECO:0000313" key="4">
    <source>
        <dbReference type="EMBL" id="CAJ1411367.1"/>
    </source>
</evidence>
<evidence type="ECO:0000259" key="3">
    <source>
        <dbReference type="SMART" id="SM00032"/>
    </source>
</evidence>
<keyword evidence="1" id="KW-1015">Disulfide bond</keyword>
<keyword evidence="5" id="KW-1185">Reference proteome</keyword>
<accession>A0AA36NKX0</accession>
<gene>
    <name evidence="4" type="ORF">EVOR1521_LOCUS31961</name>
</gene>
<dbReference type="EMBL" id="CAUJNA010003871">
    <property type="protein sequence ID" value="CAJ1411367.1"/>
    <property type="molecule type" value="Genomic_DNA"/>
</dbReference>
<feature type="region of interest" description="Disordered" evidence="2">
    <location>
        <begin position="316"/>
        <end position="341"/>
    </location>
</feature>
<dbReference type="InterPro" id="IPR035976">
    <property type="entry name" value="Sushi/SCR/CCP_sf"/>
</dbReference>
<dbReference type="SMART" id="SM00032">
    <property type="entry name" value="CCP"/>
    <property type="match status" value="3"/>
</dbReference>
<organism evidence="4 5">
    <name type="scientific">Effrenium voratum</name>
    <dbReference type="NCBI Taxonomy" id="2562239"/>
    <lineage>
        <taxon>Eukaryota</taxon>
        <taxon>Sar</taxon>
        <taxon>Alveolata</taxon>
        <taxon>Dinophyceae</taxon>
        <taxon>Suessiales</taxon>
        <taxon>Symbiodiniaceae</taxon>
        <taxon>Effrenium</taxon>
    </lineage>
</organism>
<evidence type="ECO:0000256" key="1">
    <source>
        <dbReference type="ARBA" id="ARBA00023157"/>
    </source>
</evidence>
<evidence type="ECO:0000313" key="5">
    <source>
        <dbReference type="Proteomes" id="UP001178507"/>
    </source>
</evidence>
<evidence type="ECO:0000256" key="2">
    <source>
        <dbReference type="SAM" id="MobiDB-lite"/>
    </source>
</evidence>
<feature type="domain" description="Sushi" evidence="3">
    <location>
        <begin position="140"/>
        <end position="196"/>
    </location>
</feature>
<dbReference type="Proteomes" id="UP001178507">
    <property type="component" value="Unassembled WGS sequence"/>
</dbReference>
<reference evidence="4" key="1">
    <citation type="submission" date="2023-08" db="EMBL/GenBank/DDBJ databases">
        <authorList>
            <person name="Chen Y."/>
            <person name="Shah S."/>
            <person name="Dougan E. K."/>
            <person name="Thang M."/>
            <person name="Chan C."/>
        </authorList>
    </citation>
    <scope>NUCLEOTIDE SEQUENCE</scope>
</reference>
<dbReference type="InterPro" id="IPR000436">
    <property type="entry name" value="Sushi_SCR_CCP_dom"/>
</dbReference>
<proteinExistence type="predicted"/>
<dbReference type="SUPFAM" id="SSF57535">
    <property type="entry name" value="Complement control module/SCR domain"/>
    <property type="match status" value="2"/>
</dbReference>
<feature type="domain" description="Sushi" evidence="3">
    <location>
        <begin position="261"/>
        <end position="315"/>
    </location>
</feature>
<name>A0AA36NKX0_9DINO</name>
<feature type="domain" description="Sushi" evidence="3">
    <location>
        <begin position="201"/>
        <end position="256"/>
    </location>
</feature>
<sequence>MPGTCPPPQLSQMYDVSACIFQNPGSSCFVQCDAAFGWFGVPEQYNCTIAETYVGTPPVCATTTSTSTLTTTRTELVVCTDGLPTEVGVDVSDCAGQVVSGQRCVVRCATNFFGTAEDYICNPFTARFEGAPMVCSRQSCGSLVSVPGRTDVNTSACKDVVVGDFCLVSCKEGYVPADASYQCVSDLSYQGTAPTCTRMPCNTATLPASAGLDVSSCYNLFVGDTCTASCLPGYLGTAAQMQCELSTDFTGTAPNCILKDCLVPPFWKQEPSFNTTCDGAKHGSTCIASCQLGYSGQSQQFACDNGQLRGQIPSCAPGNPSRSSLVGGPSRGKTRDHRPVK</sequence>
<comment type="caution">
    <text evidence="4">The sequence shown here is derived from an EMBL/GenBank/DDBJ whole genome shotgun (WGS) entry which is preliminary data.</text>
</comment>
<protein>
    <recommendedName>
        <fullName evidence="3">Sushi domain-containing protein</fullName>
    </recommendedName>
</protein>
<dbReference type="AlphaFoldDB" id="A0AA36NKX0"/>